<proteinExistence type="predicted"/>
<dbReference type="SUPFAM" id="SSF52309">
    <property type="entry name" value="N-(deoxy)ribosyltransferase-like"/>
    <property type="match status" value="1"/>
</dbReference>
<gene>
    <name evidence="1" type="ORF">AWC08_22200</name>
</gene>
<evidence type="ECO:0008006" key="3">
    <source>
        <dbReference type="Google" id="ProtNLM"/>
    </source>
</evidence>
<dbReference type="RefSeq" id="WP_085087762.1">
    <property type="nucleotide sequence ID" value="NZ_JACKSU010000009.1"/>
</dbReference>
<accession>A0A1X1WPL6</accession>
<sequence>MSVYLAGPMTGLPEHNFPAFAAAAAALRAKGIDVLSPHELGCDNPGEDWAWYMREDMKLLLQCDEIVMLPGWRDSRGATLEHHVAVALGMRVTEYEAVAA</sequence>
<organism evidence="1 2">
    <name type="scientific">Mycobacterium gordonae</name>
    <dbReference type="NCBI Taxonomy" id="1778"/>
    <lineage>
        <taxon>Bacteria</taxon>
        <taxon>Bacillati</taxon>
        <taxon>Actinomycetota</taxon>
        <taxon>Actinomycetes</taxon>
        <taxon>Mycobacteriales</taxon>
        <taxon>Mycobacteriaceae</taxon>
        <taxon>Mycobacterium</taxon>
    </lineage>
</organism>
<reference evidence="1 2" key="1">
    <citation type="submission" date="2016-01" db="EMBL/GenBank/DDBJ databases">
        <title>The new phylogeny of the genus Mycobacterium.</title>
        <authorList>
            <person name="Tarcisio F."/>
            <person name="Conor M."/>
            <person name="Antonella G."/>
            <person name="Elisabetta G."/>
            <person name="Giulia F.S."/>
            <person name="Sara T."/>
            <person name="Anna F."/>
            <person name="Clotilde B."/>
            <person name="Roberto B."/>
            <person name="Veronica D.S."/>
            <person name="Fabio R."/>
            <person name="Monica P."/>
            <person name="Olivier J."/>
            <person name="Enrico T."/>
            <person name="Nicola S."/>
        </authorList>
    </citation>
    <scope>NUCLEOTIDE SEQUENCE [LARGE SCALE GENOMIC DNA]</scope>
    <source>
        <strain evidence="1 2">DSM 44160</strain>
    </source>
</reference>
<dbReference type="Proteomes" id="UP000193928">
    <property type="component" value="Unassembled WGS sequence"/>
</dbReference>
<dbReference type="AlphaFoldDB" id="A0A1X1WPL6"/>
<dbReference type="InterPro" id="IPR025518">
    <property type="entry name" value="DUF4406"/>
</dbReference>
<name>A0A1X1WPL6_MYCGO</name>
<dbReference type="Gene3D" id="3.40.50.10400">
    <property type="entry name" value="Hypothetical protein PA1492"/>
    <property type="match status" value="1"/>
</dbReference>
<dbReference type="EMBL" id="LQOY01000071">
    <property type="protein sequence ID" value="ORV88504.1"/>
    <property type="molecule type" value="Genomic_DNA"/>
</dbReference>
<evidence type="ECO:0000313" key="2">
    <source>
        <dbReference type="Proteomes" id="UP000193928"/>
    </source>
</evidence>
<dbReference type="Pfam" id="PF14359">
    <property type="entry name" value="DUF4406"/>
    <property type="match status" value="1"/>
</dbReference>
<comment type="caution">
    <text evidence="1">The sequence shown here is derived from an EMBL/GenBank/DDBJ whole genome shotgun (WGS) entry which is preliminary data.</text>
</comment>
<keyword evidence="2" id="KW-1185">Reference proteome</keyword>
<protein>
    <recommendedName>
        <fullName evidence="3">DUF4406 domain-containing protein</fullName>
    </recommendedName>
</protein>
<evidence type="ECO:0000313" key="1">
    <source>
        <dbReference type="EMBL" id="ORV88504.1"/>
    </source>
</evidence>